<proteinExistence type="predicted"/>
<dbReference type="AlphaFoldDB" id="E1QRX1"/>
<keyword evidence="3" id="KW-1185">Reference proteome</keyword>
<dbReference type="RefSeq" id="WP_013336413.1">
    <property type="nucleotide sequence ID" value="NC_014537.1"/>
</dbReference>
<keyword evidence="1" id="KW-1133">Transmembrane helix</keyword>
<keyword evidence="1" id="KW-0812">Transmembrane</keyword>
<dbReference type="KEGG" id="vdi:Vdis_1302"/>
<evidence type="ECO:0000313" key="3">
    <source>
        <dbReference type="Proteomes" id="UP000006681"/>
    </source>
</evidence>
<dbReference type="HOGENOM" id="CLU_992561_0_0_2"/>
<dbReference type="GeneID" id="9752234"/>
<accession>E1QRX1</accession>
<evidence type="ECO:0000313" key="2">
    <source>
        <dbReference type="EMBL" id="ADN50688.1"/>
    </source>
</evidence>
<sequence>MKSTPKPIHTHWRHGQSDVLSTVILIAVIMVVSAIFIVFSMVQFGNEVSQSSIEYIASFLTNVADDIDTFMFVPGAILVYQLPNTNYGTYNFVNSLCNISISAASSNVINEVSGGLVYGVPPTYFSLPPGFSTVWRGSTFNGAPTSSLNDFSLIVSYQTRVLMGTSMAVLQFGYGNFNGISYGTYLVMIPRVMVINGTGPSGIGYVYIPVLNLVSNQGRGKLIISIQNISSQSIVLKNGGELKISEVCHFGNGVKPISSSAVVVGNTVYVTIVQIGVGFG</sequence>
<dbReference type="STRING" id="572478.Vdis_1302"/>
<reference evidence="2 3" key="1">
    <citation type="journal article" date="2010" name="Stand. Genomic Sci.">
        <title>Complete genome sequence of Vulcanisaeta distributa type strain (IC-017).</title>
        <authorList>
            <person name="Mavromatis K."/>
            <person name="Sikorski J."/>
            <person name="Pabst E."/>
            <person name="Teshima H."/>
            <person name="Lapidus A."/>
            <person name="Lucas S."/>
            <person name="Nolan M."/>
            <person name="Glavina Del Rio T."/>
            <person name="Cheng J.F."/>
            <person name="Bruce D."/>
            <person name="Goodwin L."/>
            <person name="Pitluck S."/>
            <person name="Liolios K."/>
            <person name="Ivanova N."/>
            <person name="Mikhailova N."/>
            <person name="Pati A."/>
            <person name="Chen A."/>
            <person name="Palaniappan K."/>
            <person name="Land M."/>
            <person name="Hauser L."/>
            <person name="Chang Y.J."/>
            <person name="Jeffries C.D."/>
            <person name="Rohde M."/>
            <person name="Spring S."/>
            <person name="Goker M."/>
            <person name="Wirth R."/>
            <person name="Woyke T."/>
            <person name="Bristow J."/>
            <person name="Eisen J.A."/>
            <person name="Markowitz V."/>
            <person name="Hugenholtz P."/>
            <person name="Klenk H.P."/>
            <person name="Kyrpides N.C."/>
        </authorList>
    </citation>
    <scope>NUCLEOTIDE SEQUENCE [LARGE SCALE GENOMIC DNA]</scope>
    <source>
        <strain evidence="3">DSM 14429 / JCM 11212 / NBRC 100878 / IC-017</strain>
    </source>
</reference>
<reference evidence="3" key="2">
    <citation type="journal article" date="2010" name="Stand. Genomic Sci.">
        <title>Complete genome sequence of Vulcanisaeta distributa type strain (IC-017T).</title>
        <authorList>
            <person name="Mavromatis K."/>
            <person name="Sikorski J."/>
            <person name="Pabst E."/>
            <person name="Teshima H."/>
            <person name="Lapidus A."/>
            <person name="Lucas S."/>
            <person name="Nolan M."/>
            <person name="Glavina Del Rio T."/>
            <person name="Cheng J."/>
            <person name="Bruce D."/>
            <person name="Goodwin L."/>
            <person name="Pitluck S."/>
            <person name="Liolios K."/>
            <person name="Ivanova N."/>
            <person name="Mikhailova N."/>
            <person name="Pati A."/>
            <person name="Chen A."/>
            <person name="Palaniappan K."/>
            <person name="Land M."/>
            <person name="Hauser L."/>
            <person name="Chang Y."/>
            <person name="Jeffries C."/>
            <person name="Rohde M."/>
            <person name="Spring S."/>
            <person name="Goker M."/>
            <person name="Wirth R."/>
            <person name="Woyke T."/>
            <person name="Bristow J."/>
            <person name="Eisen J."/>
            <person name="Markowitz V."/>
            <person name="Hugenholtz P."/>
            <person name="Klenk H."/>
            <person name="Kyrpides N."/>
        </authorList>
    </citation>
    <scope>NUCLEOTIDE SEQUENCE [LARGE SCALE GENOMIC DNA]</scope>
    <source>
        <strain evidence="3">DSM 14429 / JCM 11212 / NBRC 100878 / IC-017</strain>
    </source>
</reference>
<dbReference type="EMBL" id="CP002100">
    <property type="protein sequence ID" value="ADN50688.1"/>
    <property type="molecule type" value="Genomic_DNA"/>
</dbReference>
<evidence type="ECO:0000256" key="1">
    <source>
        <dbReference type="SAM" id="Phobius"/>
    </source>
</evidence>
<protein>
    <submittedName>
        <fullName evidence="2">Uncharacterized protein</fullName>
    </submittedName>
</protein>
<organism evidence="2 3">
    <name type="scientific">Vulcanisaeta distributa (strain DSM 14429 / JCM 11212 / NBRC 100878 / IC-017)</name>
    <dbReference type="NCBI Taxonomy" id="572478"/>
    <lineage>
        <taxon>Archaea</taxon>
        <taxon>Thermoproteota</taxon>
        <taxon>Thermoprotei</taxon>
        <taxon>Thermoproteales</taxon>
        <taxon>Thermoproteaceae</taxon>
        <taxon>Vulcanisaeta</taxon>
    </lineage>
</organism>
<gene>
    <name evidence="2" type="ordered locus">Vdis_1302</name>
</gene>
<name>E1QRX1_VULDI</name>
<keyword evidence="1" id="KW-0472">Membrane</keyword>
<feature type="transmembrane region" description="Helical" evidence="1">
    <location>
        <begin position="20"/>
        <end position="42"/>
    </location>
</feature>
<dbReference type="OrthoDB" id="29087at2157"/>
<dbReference type="Proteomes" id="UP000006681">
    <property type="component" value="Chromosome"/>
</dbReference>
<dbReference type="eggNOG" id="arCOG10503">
    <property type="taxonomic scope" value="Archaea"/>
</dbReference>